<feature type="domain" description="DUF5704" evidence="3">
    <location>
        <begin position="238"/>
        <end position="417"/>
    </location>
</feature>
<name>B1I0P2_LYSSC</name>
<dbReference type="InterPro" id="IPR043759">
    <property type="entry name" value="DUF5704"/>
</dbReference>
<keyword evidence="4" id="KW-0614">Plasmid</keyword>
<keyword evidence="2" id="KW-0472">Membrane</keyword>
<evidence type="ECO:0000256" key="1">
    <source>
        <dbReference type="SAM" id="MobiDB-lite"/>
    </source>
</evidence>
<dbReference type="RefSeq" id="WP_012291808.1">
    <property type="nucleotide sequence ID" value="NC_010381.1"/>
</dbReference>
<dbReference type="Proteomes" id="UP000002164">
    <property type="component" value="Plasmid pBsph"/>
</dbReference>
<dbReference type="KEGG" id="lsp:Bsph_p173"/>
<feature type="region of interest" description="Disordered" evidence="1">
    <location>
        <begin position="510"/>
        <end position="534"/>
    </location>
</feature>
<organism evidence="4 5">
    <name type="scientific">Lysinibacillus sphaericus (strain C3-41)</name>
    <dbReference type="NCBI Taxonomy" id="444177"/>
    <lineage>
        <taxon>Bacteria</taxon>
        <taxon>Bacillati</taxon>
        <taxon>Bacillota</taxon>
        <taxon>Bacilli</taxon>
        <taxon>Bacillales</taxon>
        <taxon>Bacillaceae</taxon>
        <taxon>Lysinibacillus</taxon>
    </lineage>
</organism>
<sequence>MKLFKKDTIGIVSFFAIFVFWLNLGGLISVSAERIEVTSDRVPINPAVHWWQLDDGSFRAKNFNGEINTGFVGDRDESARPARKEIFNRLNLHDYPTPTVFKASNGKTYPASEVKGIEALNPEWDEKSNGSNYSGVNKTITMGHYLEITVITGNGFYPSDVEVYGYNEDKLPKLNVVYPVKMYVEWKGYIETDEPETPNPGGGSCSIVYSLGPDGGSKTKNLVQPSPSGSISSDSGEFDVVKGIPSSEYLRADAQSEEYLYDQDFTQRTGNTEFNNIPVSKTFTLTWRTRHKDSDGDYYYVDHSDTETVDVSVSGIKRPFSYWEIKKYSIWKLLNSHFTNYALPGGEHTINANTDVTADGSHSEPVESHVFPPDCPDITLPSESIDGGSSRPNVPDIIGEATAAAEAAIGDNEVENDRAEFKGTVIMDNSRTTTNGPTPNDVPDPGMIDMTSRGLLIDPQKTNYFQSPSTGKVNYGPVFSIDGSATALNFPFDVNVVTVHTPVVIYSKASDDKEHDQRTKPPLRSTPTDPDKDRHAFILDRPFTVTMPTSGQHRNIPGYGNRDYAKYIKQKQVKFPFDVYTKTKQGYYPANTWVNVPVDMETVEFFMPVWVPEGEYTINFRSFAINALGSGDFGGSEHHANVTIPNPSFNVPPAGSLSAAHVATDSIEVDVVGRLYDFRITDVLDYNWFDVFRDERNQHTGNYYWVGKNGIDGDLRGNQSPFVLPVRHGSHPDSYDANGELKYYKNLGVKKGYQFKFDFKTKGTMYDMKDAIRITPTFYFVDKDGKNRRPVDVYYHMDNKKFVQVGSKDDQEVRNVVLNEPLRNVEEKQLINNSKFYYSRVAGDNVDKESDYYKAFKEYAELGLSEREFIRKYFKDYSKKNVITGTYGWQILNWRLRTAIGPTDAPTNTMIPSSDVVASEQQWHSEYSLPSKLYVVEKGTNVTTYAAQNKMNDNAPIFLKDGYIIVNFNIESIQNGDLDNPHLQYINAPMMNQWKLEGYQSSFTDGYNYVFNLNDGDVIFYQGNQSSDDDFKSTVTH</sequence>
<proteinExistence type="predicted"/>
<evidence type="ECO:0000313" key="5">
    <source>
        <dbReference type="Proteomes" id="UP000002164"/>
    </source>
</evidence>
<keyword evidence="2" id="KW-0812">Transmembrane</keyword>
<gene>
    <name evidence="4" type="ordered locus">Bsph_p173</name>
</gene>
<dbReference type="AlphaFoldDB" id="B1I0P2"/>
<dbReference type="EMBL" id="CP000818">
    <property type="protein sequence ID" value="ACA42401.1"/>
    <property type="molecule type" value="Genomic_DNA"/>
</dbReference>
<dbReference type="Pfam" id="PF18964">
    <property type="entry name" value="DUF5704"/>
    <property type="match status" value="1"/>
</dbReference>
<accession>B1I0P2</accession>
<protein>
    <recommendedName>
        <fullName evidence="3">DUF5704 domain-containing protein</fullName>
    </recommendedName>
</protein>
<geneLocation type="plasmid" evidence="4 5">
    <name>pBsph</name>
</geneLocation>
<evidence type="ECO:0000313" key="4">
    <source>
        <dbReference type="EMBL" id="ACA42401.1"/>
    </source>
</evidence>
<feature type="transmembrane region" description="Helical" evidence="2">
    <location>
        <begin position="12"/>
        <end position="32"/>
    </location>
</feature>
<reference evidence="4 5" key="1">
    <citation type="journal article" date="2008" name="J. Bacteriol.">
        <title>Complete genome sequence of the mosquitocidal bacterium Bacillus sphaericus C3-41 and comparison with those of closely related Bacillus species.</title>
        <authorList>
            <person name="Hu X."/>
            <person name="Fan W."/>
            <person name="Han B."/>
            <person name="Liu H."/>
            <person name="Zheng D."/>
            <person name="Li Q."/>
            <person name="Dong W."/>
            <person name="Yan J."/>
            <person name="Gao M."/>
            <person name="Berry C."/>
            <person name="Yuan Z."/>
        </authorList>
    </citation>
    <scope>NUCLEOTIDE SEQUENCE [LARGE SCALE GENOMIC DNA]</scope>
    <source>
        <strain evidence="4 5">C3-41</strain>
        <plasmid evidence="4">pBsph</plasmid>
    </source>
</reference>
<keyword evidence="2" id="KW-1133">Transmembrane helix</keyword>
<dbReference type="HOGENOM" id="CLU_009547_0_0_9"/>
<evidence type="ECO:0000259" key="3">
    <source>
        <dbReference type="Pfam" id="PF18964"/>
    </source>
</evidence>
<dbReference type="EnsemblBacteria" id="ACA42401">
    <property type="protein sequence ID" value="ACA42401"/>
    <property type="gene ID" value="Bsph_p173"/>
</dbReference>
<feature type="compositionally biased region" description="Basic and acidic residues" evidence="1">
    <location>
        <begin position="510"/>
        <end position="519"/>
    </location>
</feature>
<evidence type="ECO:0000256" key="2">
    <source>
        <dbReference type="SAM" id="Phobius"/>
    </source>
</evidence>